<dbReference type="EMBL" id="MN738838">
    <property type="protein sequence ID" value="QHT39102.1"/>
    <property type="molecule type" value="Genomic_DNA"/>
</dbReference>
<sequence length="157" mass="17259">MKLLLRALNDEVKTLYQDDALETSNVNRETRGDAGLDLYCPGDLTIPPHETAKIDLKIQCEGLSDDNGRNVCYYLYPRSSISKTPLRLANSVGIIDAGYRGNIMAVVDNISDEPFDIQKGQRLFQICGRFLEPINLTLVDTLSDSERGNGGFGSTGS</sequence>
<proteinExistence type="inferred from homology"/>
<keyword evidence="3" id="KW-0378">Hydrolase</keyword>
<dbReference type="GO" id="GO:0000287">
    <property type="term" value="F:magnesium ion binding"/>
    <property type="evidence" value="ECO:0007669"/>
    <property type="project" value="InterPro"/>
</dbReference>
<dbReference type="AlphaFoldDB" id="A0A6C0FD22"/>
<name>A0A6C0FD22_9ZZZZ</name>
<keyword evidence="4" id="KW-0546">Nucleotide metabolism</keyword>
<dbReference type="Gene3D" id="2.70.40.10">
    <property type="match status" value="1"/>
</dbReference>
<dbReference type="PANTHER" id="PTHR11241:SF0">
    <property type="entry name" value="DEOXYURIDINE 5'-TRIPHOSPHATE NUCLEOTIDOHYDROLASE"/>
    <property type="match status" value="1"/>
</dbReference>
<reference evidence="6" key="1">
    <citation type="journal article" date="2020" name="Nature">
        <title>Giant virus diversity and host interactions through global metagenomics.</title>
        <authorList>
            <person name="Schulz F."/>
            <person name="Roux S."/>
            <person name="Paez-Espino D."/>
            <person name="Jungbluth S."/>
            <person name="Walsh D.A."/>
            <person name="Denef V.J."/>
            <person name="McMahon K.D."/>
            <person name="Konstantinidis K.T."/>
            <person name="Eloe-Fadrosh E.A."/>
            <person name="Kyrpides N.C."/>
            <person name="Woyke T."/>
        </authorList>
    </citation>
    <scope>NUCLEOTIDE SEQUENCE</scope>
    <source>
        <strain evidence="6">GVMAG-S-ERX556126-94</strain>
    </source>
</reference>
<accession>A0A6C0FD22</accession>
<organism evidence="6">
    <name type="scientific">viral metagenome</name>
    <dbReference type="NCBI Taxonomy" id="1070528"/>
    <lineage>
        <taxon>unclassified sequences</taxon>
        <taxon>metagenomes</taxon>
        <taxon>organismal metagenomes</taxon>
    </lineage>
</organism>
<evidence type="ECO:0000313" key="6">
    <source>
        <dbReference type="EMBL" id="QHT39102.1"/>
    </source>
</evidence>
<protein>
    <recommendedName>
        <fullName evidence="2">dUTP diphosphatase</fullName>
        <ecNumber evidence="2">3.6.1.23</ecNumber>
    </recommendedName>
</protein>
<comment type="similarity">
    <text evidence="1">Belongs to the dUTPase family.</text>
</comment>
<evidence type="ECO:0000256" key="3">
    <source>
        <dbReference type="ARBA" id="ARBA00022801"/>
    </source>
</evidence>
<dbReference type="PANTHER" id="PTHR11241">
    <property type="entry name" value="DEOXYURIDINE 5'-TRIPHOSPHATE NUCLEOTIDOHYDROLASE"/>
    <property type="match status" value="1"/>
</dbReference>
<dbReference type="InterPro" id="IPR029054">
    <property type="entry name" value="dUTPase-like"/>
</dbReference>
<evidence type="ECO:0000256" key="2">
    <source>
        <dbReference type="ARBA" id="ARBA00012379"/>
    </source>
</evidence>
<dbReference type="InterPro" id="IPR033704">
    <property type="entry name" value="dUTPase_trimeric"/>
</dbReference>
<dbReference type="InterPro" id="IPR008181">
    <property type="entry name" value="dUTPase"/>
</dbReference>
<evidence type="ECO:0000256" key="1">
    <source>
        <dbReference type="ARBA" id="ARBA00006581"/>
    </source>
</evidence>
<feature type="domain" description="dUTPase-like" evidence="5">
    <location>
        <begin position="26"/>
        <end position="156"/>
    </location>
</feature>
<evidence type="ECO:0000256" key="4">
    <source>
        <dbReference type="ARBA" id="ARBA00023080"/>
    </source>
</evidence>
<dbReference type="GO" id="GO:0046081">
    <property type="term" value="P:dUTP catabolic process"/>
    <property type="evidence" value="ECO:0007669"/>
    <property type="project" value="InterPro"/>
</dbReference>
<dbReference type="EC" id="3.6.1.23" evidence="2"/>
<dbReference type="SUPFAM" id="SSF51283">
    <property type="entry name" value="dUTPase-like"/>
    <property type="match status" value="1"/>
</dbReference>
<evidence type="ECO:0000259" key="5">
    <source>
        <dbReference type="Pfam" id="PF00692"/>
    </source>
</evidence>
<dbReference type="CDD" id="cd07557">
    <property type="entry name" value="trimeric_dUTPase"/>
    <property type="match status" value="1"/>
</dbReference>
<dbReference type="InterPro" id="IPR036157">
    <property type="entry name" value="dUTPase-like_sf"/>
</dbReference>
<dbReference type="Pfam" id="PF00692">
    <property type="entry name" value="dUTPase"/>
    <property type="match status" value="1"/>
</dbReference>
<dbReference type="GO" id="GO:0004170">
    <property type="term" value="F:dUTP diphosphatase activity"/>
    <property type="evidence" value="ECO:0007669"/>
    <property type="project" value="UniProtKB-EC"/>
</dbReference>
<dbReference type="GO" id="GO:0006226">
    <property type="term" value="P:dUMP biosynthetic process"/>
    <property type="evidence" value="ECO:0007669"/>
    <property type="project" value="InterPro"/>
</dbReference>